<accession>A0A5J4QLT9</accession>
<dbReference type="InterPro" id="IPR003959">
    <property type="entry name" value="ATPase_AAA_core"/>
</dbReference>
<evidence type="ECO:0000313" key="2">
    <source>
        <dbReference type="EMBL" id="KAA6322355.1"/>
    </source>
</evidence>
<dbReference type="PANTHER" id="PTHR32182:SF23">
    <property type="entry name" value="ATP BINDING PROTEIN"/>
    <property type="match status" value="1"/>
</dbReference>
<dbReference type="PANTHER" id="PTHR32182">
    <property type="entry name" value="DNA REPLICATION AND REPAIR PROTEIN RECF"/>
    <property type="match status" value="1"/>
</dbReference>
<name>A0A5J4QLT9_9ZZZZ</name>
<proteinExistence type="predicted"/>
<dbReference type="GO" id="GO:0016887">
    <property type="term" value="F:ATP hydrolysis activity"/>
    <property type="evidence" value="ECO:0007669"/>
    <property type="project" value="InterPro"/>
</dbReference>
<dbReference type="Gene3D" id="3.40.50.300">
    <property type="entry name" value="P-loop containing nucleotide triphosphate hydrolases"/>
    <property type="match status" value="1"/>
</dbReference>
<protein>
    <recommendedName>
        <fullName evidence="1">ATPase AAA-type core domain-containing protein</fullName>
    </recommendedName>
</protein>
<dbReference type="Pfam" id="PF13304">
    <property type="entry name" value="AAA_21"/>
    <property type="match status" value="1"/>
</dbReference>
<dbReference type="EMBL" id="SNRY01003066">
    <property type="protein sequence ID" value="KAA6322355.1"/>
    <property type="molecule type" value="Genomic_DNA"/>
</dbReference>
<dbReference type="InterPro" id="IPR027417">
    <property type="entry name" value="P-loop_NTPase"/>
</dbReference>
<sequence length="273" mass="31985">MTEIPSRLHRQNQYSIFDTYENALDNKQNFKQFFEWYREWEDLENEQYRYNNRNEDTQLRAVRKALSLFLPGYDNLHIQRNPQAMVISKRDVIFNINQLSDGEKCYISLIGDLSRRLAIANSVSDSPLDGNGIVLIDEIELHLHPKWQMEIISKLKQTFTNCQFFITTHSPLIVSDIQTEQVIFIKDGNKITKGMSTYGKLVNDILIDHFEIEEPRSMEVQKQIEKAKDLLQNNQITEFQKEIEQLESLLGRGDLDVIALKIEAFKQNKSVNN</sequence>
<comment type="caution">
    <text evidence="2">The sequence shown here is derived from an EMBL/GenBank/DDBJ whole genome shotgun (WGS) entry which is preliminary data.</text>
</comment>
<feature type="domain" description="ATPase AAA-type core" evidence="1">
    <location>
        <begin position="74"/>
        <end position="175"/>
    </location>
</feature>
<dbReference type="GO" id="GO:0005524">
    <property type="term" value="F:ATP binding"/>
    <property type="evidence" value="ECO:0007669"/>
    <property type="project" value="InterPro"/>
</dbReference>
<organism evidence="2">
    <name type="scientific">termite gut metagenome</name>
    <dbReference type="NCBI Taxonomy" id="433724"/>
    <lineage>
        <taxon>unclassified sequences</taxon>
        <taxon>metagenomes</taxon>
        <taxon>organismal metagenomes</taxon>
    </lineage>
</organism>
<reference evidence="2" key="1">
    <citation type="submission" date="2019-03" db="EMBL/GenBank/DDBJ databases">
        <title>Single cell metagenomics reveals metabolic interactions within the superorganism composed of flagellate Streblomastix strix and complex community of Bacteroidetes bacteria on its surface.</title>
        <authorList>
            <person name="Treitli S.C."/>
            <person name="Kolisko M."/>
            <person name="Husnik F."/>
            <person name="Keeling P."/>
            <person name="Hampl V."/>
        </authorList>
    </citation>
    <scope>NUCLEOTIDE SEQUENCE</scope>
    <source>
        <strain evidence="2">STM</strain>
    </source>
</reference>
<dbReference type="GO" id="GO:0006302">
    <property type="term" value="P:double-strand break repair"/>
    <property type="evidence" value="ECO:0007669"/>
    <property type="project" value="TreeGrafter"/>
</dbReference>
<evidence type="ECO:0000259" key="1">
    <source>
        <dbReference type="Pfam" id="PF13304"/>
    </source>
</evidence>
<dbReference type="AlphaFoldDB" id="A0A5J4QLT9"/>
<dbReference type="SUPFAM" id="SSF52540">
    <property type="entry name" value="P-loop containing nucleoside triphosphate hydrolases"/>
    <property type="match status" value="1"/>
</dbReference>
<dbReference type="GO" id="GO:0000731">
    <property type="term" value="P:DNA synthesis involved in DNA repair"/>
    <property type="evidence" value="ECO:0007669"/>
    <property type="project" value="TreeGrafter"/>
</dbReference>
<gene>
    <name evidence="2" type="ORF">EZS27_028092</name>
</gene>